<organism evidence="5 6">
    <name type="scientific">Piliocolobus tephrosceles</name>
    <name type="common">Ugandan red Colobus</name>
    <dbReference type="NCBI Taxonomy" id="591936"/>
    <lineage>
        <taxon>Eukaryota</taxon>
        <taxon>Metazoa</taxon>
        <taxon>Chordata</taxon>
        <taxon>Craniata</taxon>
        <taxon>Vertebrata</taxon>
        <taxon>Euteleostomi</taxon>
        <taxon>Mammalia</taxon>
        <taxon>Eutheria</taxon>
        <taxon>Euarchontoglires</taxon>
        <taxon>Primates</taxon>
        <taxon>Haplorrhini</taxon>
        <taxon>Catarrhini</taxon>
        <taxon>Cercopithecidae</taxon>
        <taxon>Colobinae</taxon>
        <taxon>Piliocolobus</taxon>
    </lineage>
</organism>
<keyword evidence="3" id="KW-0694">RNA-binding</keyword>
<keyword evidence="2" id="KW-0539">Nucleus</keyword>
<evidence type="ECO:0000313" key="6">
    <source>
        <dbReference type="Proteomes" id="UP000694416"/>
    </source>
</evidence>
<dbReference type="SMART" id="SM00360">
    <property type="entry name" value="RRM"/>
    <property type="match status" value="2"/>
</dbReference>
<dbReference type="Proteomes" id="UP000694416">
    <property type="component" value="Unplaced"/>
</dbReference>
<dbReference type="Ensembl" id="ENSPTET00000003639.1">
    <property type="protein sequence ID" value="ENSPTEP00000002345.1"/>
    <property type="gene ID" value="ENSPTEG00000002764.1"/>
</dbReference>
<feature type="domain" description="RRM" evidence="4">
    <location>
        <begin position="1"/>
        <end position="63"/>
    </location>
</feature>
<evidence type="ECO:0000256" key="2">
    <source>
        <dbReference type="ARBA" id="ARBA00023242"/>
    </source>
</evidence>
<reference evidence="5" key="1">
    <citation type="submission" date="2025-08" db="UniProtKB">
        <authorList>
            <consortium name="Ensembl"/>
        </authorList>
    </citation>
    <scope>IDENTIFICATION</scope>
</reference>
<dbReference type="SUPFAM" id="SSF54928">
    <property type="entry name" value="RNA-binding domain, RBD"/>
    <property type="match status" value="2"/>
</dbReference>
<proteinExistence type="predicted"/>
<dbReference type="PROSITE" id="PS50102">
    <property type="entry name" value="RRM"/>
    <property type="match status" value="2"/>
</dbReference>
<dbReference type="AlphaFoldDB" id="A0A8C9LHE9"/>
<evidence type="ECO:0000256" key="3">
    <source>
        <dbReference type="PROSITE-ProRule" id="PRU00176"/>
    </source>
</evidence>
<evidence type="ECO:0000256" key="1">
    <source>
        <dbReference type="ARBA" id="ARBA00004123"/>
    </source>
</evidence>
<evidence type="ECO:0000313" key="5">
    <source>
        <dbReference type="Ensembl" id="ENSPTEP00000002345.1"/>
    </source>
</evidence>
<dbReference type="GO" id="GO:0000785">
    <property type="term" value="C:chromatin"/>
    <property type="evidence" value="ECO:0007669"/>
    <property type="project" value="TreeGrafter"/>
</dbReference>
<dbReference type="Gene3D" id="3.30.70.330">
    <property type="match status" value="2"/>
</dbReference>
<name>A0A8C9LHE9_9PRIM</name>
<protein>
    <recommendedName>
        <fullName evidence="4">RRM domain-containing protein</fullName>
    </recommendedName>
</protein>
<dbReference type="GO" id="GO:0005654">
    <property type="term" value="C:nucleoplasm"/>
    <property type="evidence" value="ECO:0007669"/>
    <property type="project" value="TreeGrafter"/>
</dbReference>
<dbReference type="Pfam" id="PF00076">
    <property type="entry name" value="RRM_1"/>
    <property type="match status" value="2"/>
</dbReference>
<dbReference type="PANTHER" id="PTHR48033:SF10">
    <property type="entry name" value="RNA-BINDING PROTEIN SQUID"/>
    <property type="match status" value="1"/>
</dbReference>
<dbReference type="InterPro" id="IPR012677">
    <property type="entry name" value="Nucleotide-bd_a/b_plait_sf"/>
</dbReference>
<dbReference type="InterPro" id="IPR000504">
    <property type="entry name" value="RRM_dom"/>
</dbReference>
<dbReference type="GO" id="GO:0010468">
    <property type="term" value="P:regulation of gene expression"/>
    <property type="evidence" value="ECO:0007669"/>
    <property type="project" value="TreeGrafter"/>
</dbReference>
<accession>A0A8C9LHE9</accession>
<keyword evidence="6" id="KW-1185">Reference proteome</keyword>
<dbReference type="PANTHER" id="PTHR48033">
    <property type="entry name" value="RNA-BINDING (RRM/RBD/RNP MOTIFS) FAMILY PROTEIN"/>
    <property type="match status" value="1"/>
</dbReference>
<dbReference type="InterPro" id="IPR035979">
    <property type="entry name" value="RBD_domain_sf"/>
</dbReference>
<sequence>MHISEYFEKYGTVQSVVIAQDEETKRNRGFAFVTMASHLNKDKILTDSHELNGKRVDVREEHNTTPSDIHRKIFVGGLNYYWTKDTLESYFSTFGEIDLVQIVVDSSGRSRCFGFVVFTNESSVAKVLKHKRHKIYDKMVEVRKAVPKKPKIALKRQNNKNHSKYSQSLPFMVPFPYNKDMLAQWAYFRYSTCGVPPFMFGQRLQNVPSDFYSNYNYYPNAIDNTQQQDFNN</sequence>
<reference evidence="5" key="2">
    <citation type="submission" date="2025-09" db="UniProtKB">
        <authorList>
            <consortium name="Ensembl"/>
        </authorList>
    </citation>
    <scope>IDENTIFICATION</scope>
</reference>
<evidence type="ECO:0000259" key="4">
    <source>
        <dbReference type="PROSITE" id="PS50102"/>
    </source>
</evidence>
<comment type="subcellular location">
    <subcellularLocation>
        <location evidence="1">Nucleus</location>
    </subcellularLocation>
</comment>
<feature type="domain" description="RRM" evidence="4">
    <location>
        <begin position="71"/>
        <end position="147"/>
    </location>
</feature>
<dbReference type="GO" id="GO:0003723">
    <property type="term" value="F:RNA binding"/>
    <property type="evidence" value="ECO:0007669"/>
    <property type="project" value="UniProtKB-UniRule"/>
</dbReference>